<proteinExistence type="predicted"/>
<accession>A0AA35JVF6</accession>
<dbReference type="AlphaFoldDB" id="A0AA35JVF6"/>
<evidence type="ECO:0000313" key="1">
    <source>
        <dbReference type="EMBL" id="CAI5765423.1"/>
    </source>
</evidence>
<name>A0AA35JVF6_9SAUR</name>
<evidence type="ECO:0000313" key="2">
    <source>
        <dbReference type="Proteomes" id="UP001178461"/>
    </source>
</evidence>
<protein>
    <submittedName>
        <fullName evidence="1">Uncharacterized protein</fullName>
    </submittedName>
</protein>
<dbReference type="EMBL" id="OX395127">
    <property type="protein sequence ID" value="CAI5765423.1"/>
    <property type="molecule type" value="Genomic_DNA"/>
</dbReference>
<sequence>MKFARRLLATLPTMRVTMRRHPYVHILEVNGNSEFKIFSIALLAFKGTE</sequence>
<keyword evidence="2" id="KW-1185">Reference proteome</keyword>
<gene>
    <name evidence="1" type="ORF">PODLI_1B014580</name>
</gene>
<dbReference type="Proteomes" id="UP001178461">
    <property type="component" value="Chromosome 2"/>
</dbReference>
<organism evidence="1 2">
    <name type="scientific">Podarcis lilfordi</name>
    <name type="common">Lilford's wall lizard</name>
    <dbReference type="NCBI Taxonomy" id="74358"/>
    <lineage>
        <taxon>Eukaryota</taxon>
        <taxon>Metazoa</taxon>
        <taxon>Chordata</taxon>
        <taxon>Craniata</taxon>
        <taxon>Vertebrata</taxon>
        <taxon>Euteleostomi</taxon>
        <taxon>Lepidosauria</taxon>
        <taxon>Squamata</taxon>
        <taxon>Bifurcata</taxon>
        <taxon>Unidentata</taxon>
        <taxon>Episquamata</taxon>
        <taxon>Laterata</taxon>
        <taxon>Lacertibaenia</taxon>
        <taxon>Lacertidae</taxon>
        <taxon>Podarcis</taxon>
    </lineage>
</organism>
<reference evidence="1" key="1">
    <citation type="submission" date="2022-12" db="EMBL/GenBank/DDBJ databases">
        <authorList>
            <person name="Alioto T."/>
            <person name="Alioto T."/>
            <person name="Gomez Garrido J."/>
        </authorList>
    </citation>
    <scope>NUCLEOTIDE SEQUENCE</scope>
</reference>